<dbReference type="GO" id="GO:0140359">
    <property type="term" value="F:ABC-type transporter activity"/>
    <property type="evidence" value="ECO:0007669"/>
    <property type="project" value="InterPro"/>
</dbReference>
<dbReference type="PANTHER" id="PTHR24221">
    <property type="entry name" value="ATP-BINDING CASSETTE SUB-FAMILY B"/>
    <property type="match status" value="1"/>
</dbReference>
<sequence>MRNLIMQNRKFVAITLVLVILTSITATITPIIIQASNQTNGMNINVFGIIIGAMIVSFVLQFALLIYRQNYTAKFNTEHLSSLLKKMYKMNYDAYNKLEPTYLINRIFSAVDSLYLFMITSFEGITRATFIILVSLILAFSVHWLVFSILLILIPINLFGFGYINKRLKFKMEALQSEGAIANKDLVSTLSNVDNIKQLSEYKTLENIVVPTIGKMYRTLANTNKFAQGSSAIIDFINQLFQNIIYLSITYSITQNWLPMSSIVIIGIVLPLFFNSLKGLTEVNINFKTLETSLEFVKNDLDNNVENDGTLEVNAIESITFEDPEFKLADLEFHYPLQEKLSKGQIVYLQGRSGSGKSSLLKLLLKFRHSAGIKINNIPIGKISNYSLRSRIAYLSQNTTILSRSLEENIGFGHLLTNEEREFIEKSRILDPILKTKNWDTILMENGANLSGGEKQRVAIARMLLKDSDVYILDECTSSIDQNSSDDIFNTLLKYSKDKIVIYTSHDINSIKHANNIISIETENKDEELLDSRGFGK</sequence>
<dbReference type="InterPro" id="IPR003593">
    <property type="entry name" value="AAA+_ATPase"/>
</dbReference>
<gene>
    <name evidence="11" type="ORF">DET54_11681</name>
    <name evidence="10" type="ORF">DET56_10479</name>
</gene>
<name>A0A855XWE4_9BACL</name>
<dbReference type="SUPFAM" id="SSF90123">
    <property type="entry name" value="ABC transporter transmembrane region"/>
    <property type="match status" value="1"/>
</dbReference>
<keyword evidence="5 7" id="KW-1133">Transmembrane helix</keyword>
<keyword evidence="13" id="KW-1185">Reference proteome</keyword>
<keyword evidence="6 7" id="KW-0472">Membrane</keyword>
<keyword evidence="3" id="KW-0547">Nucleotide-binding</keyword>
<feature type="transmembrane region" description="Helical" evidence="7">
    <location>
        <begin position="257"/>
        <end position="274"/>
    </location>
</feature>
<keyword evidence="2 7" id="KW-0812">Transmembrane</keyword>
<evidence type="ECO:0000259" key="8">
    <source>
        <dbReference type="PROSITE" id="PS50893"/>
    </source>
</evidence>
<comment type="caution">
    <text evidence="10">The sequence shown here is derived from an EMBL/GenBank/DDBJ whole genome shotgun (WGS) entry which is preliminary data.</text>
</comment>
<evidence type="ECO:0000256" key="4">
    <source>
        <dbReference type="ARBA" id="ARBA00022840"/>
    </source>
</evidence>
<dbReference type="Gene3D" id="1.20.1560.10">
    <property type="entry name" value="ABC transporter type 1, transmembrane domain"/>
    <property type="match status" value="1"/>
</dbReference>
<dbReference type="EMBL" id="QGTZ01000004">
    <property type="protein sequence ID" value="PWW42024.1"/>
    <property type="molecule type" value="Genomic_DNA"/>
</dbReference>
<comment type="subcellular location">
    <subcellularLocation>
        <location evidence="1">Cell membrane</location>
        <topology evidence="1">Multi-pass membrane protein</topology>
    </subcellularLocation>
</comment>
<evidence type="ECO:0000256" key="6">
    <source>
        <dbReference type="ARBA" id="ARBA00023136"/>
    </source>
</evidence>
<dbReference type="PROSITE" id="PS50929">
    <property type="entry name" value="ABC_TM1F"/>
    <property type="match status" value="1"/>
</dbReference>
<dbReference type="EMBL" id="QLLI01000016">
    <property type="protein sequence ID" value="RAI88191.1"/>
    <property type="molecule type" value="Genomic_DNA"/>
</dbReference>
<dbReference type="InterPro" id="IPR039421">
    <property type="entry name" value="Type_1_exporter"/>
</dbReference>
<dbReference type="InterPro" id="IPR017871">
    <property type="entry name" value="ABC_transporter-like_CS"/>
</dbReference>
<proteinExistence type="predicted"/>
<dbReference type="PROSITE" id="PS50893">
    <property type="entry name" value="ABC_TRANSPORTER_2"/>
    <property type="match status" value="1"/>
</dbReference>
<evidence type="ECO:0000313" key="11">
    <source>
        <dbReference type="EMBL" id="RAI88191.1"/>
    </source>
</evidence>
<feature type="domain" description="ABC transmembrane type-1" evidence="9">
    <location>
        <begin position="13"/>
        <end position="289"/>
    </location>
</feature>
<protein>
    <submittedName>
        <fullName evidence="10">ABC-type multidrug transport system fused ATPase/permease subunit</fullName>
    </submittedName>
</protein>
<dbReference type="AlphaFoldDB" id="A0A855XWE4"/>
<evidence type="ECO:0000313" key="12">
    <source>
        <dbReference type="Proteomes" id="UP000247078"/>
    </source>
</evidence>
<evidence type="ECO:0000256" key="5">
    <source>
        <dbReference type="ARBA" id="ARBA00022989"/>
    </source>
</evidence>
<dbReference type="PANTHER" id="PTHR24221:SF654">
    <property type="entry name" value="ATP-BINDING CASSETTE SUB-FAMILY B MEMBER 6"/>
    <property type="match status" value="1"/>
</dbReference>
<dbReference type="Pfam" id="PF00664">
    <property type="entry name" value="ABC_membrane"/>
    <property type="match status" value="1"/>
</dbReference>
<dbReference type="InterPro" id="IPR003439">
    <property type="entry name" value="ABC_transporter-like_ATP-bd"/>
</dbReference>
<evidence type="ECO:0000259" key="9">
    <source>
        <dbReference type="PROSITE" id="PS50929"/>
    </source>
</evidence>
<dbReference type="GO" id="GO:0005524">
    <property type="term" value="F:ATP binding"/>
    <property type="evidence" value="ECO:0007669"/>
    <property type="project" value="UniProtKB-KW"/>
</dbReference>
<organism evidence="10 12">
    <name type="scientific">Paenibacillus pabuli</name>
    <dbReference type="NCBI Taxonomy" id="1472"/>
    <lineage>
        <taxon>Bacteria</taxon>
        <taxon>Bacillati</taxon>
        <taxon>Bacillota</taxon>
        <taxon>Bacilli</taxon>
        <taxon>Bacillales</taxon>
        <taxon>Paenibacillaceae</taxon>
        <taxon>Paenibacillus</taxon>
    </lineage>
</organism>
<reference evidence="10 12" key="1">
    <citation type="submission" date="2018-05" db="EMBL/GenBank/DDBJ databases">
        <title>Freshwater and sediment microbial communities from various areas in North America, analyzing microbe dynamics in response to fracking.</title>
        <authorList>
            <person name="Lamendella R."/>
        </authorList>
    </citation>
    <scope>NUCLEOTIDE SEQUENCE [LARGE SCALE GENOMIC DNA]</scope>
    <source>
        <strain evidence="10 12">DB-3</strain>
        <strain evidence="11 13">NG-13</strain>
    </source>
</reference>
<dbReference type="PROSITE" id="PS00211">
    <property type="entry name" value="ABC_TRANSPORTER_1"/>
    <property type="match status" value="1"/>
</dbReference>
<accession>A0A855XWE4</accession>
<dbReference type="Gene3D" id="3.40.50.300">
    <property type="entry name" value="P-loop containing nucleotide triphosphate hydrolases"/>
    <property type="match status" value="1"/>
</dbReference>
<dbReference type="Pfam" id="PF00005">
    <property type="entry name" value="ABC_tran"/>
    <property type="match status" value="1"/>
</dbReference>
<feature type="transmembrane region" description="Helical" evidence="7">
    <location>
        <begin position="45"/>
        <end position="67"/>
    </location>
</feature>
<evidence type="ECO:0000313" key="13">
    <source>
        <dbReference type="Proteomes" id="UP000248827"/>
    </source>
</evidence>
<dbReference type="Proteomes" id="UP000247078">
    <property type="component" value="Unassembled WGS sequence"/>
</dbReference>
<dbReference type="Proteomes" id="UP000248827">
    <property type="component" value="Unassembled WGS sequence"/>
</dbReference>
<evidence type="ECO:0000313" key="10">
    <source>
        <dbReference type="EMBL" id="PWW42024.1"/>
    </source>
</evidence>
<dbReference type="InterPro" id="IPR036640">
    <property type="entry name" value="ABC1_TM_sf"/>
</dbReference>
<feature type="transmembrane region" description="Helical" evidence="7">
    <location>
        <begin position="144"/>
        <end position="164"/>
    </location>
</feature>
<feature type="domain" description="ABC transporter" evidence="8">
    <location>
        <begin position="319"/>
        <end position="537"/>
    </location>
</feature>
<dbReference type="RefSeq" id="WP_167434718.1">
    <property type="nucleotide sequence ID" value="NZ_QGTZ01000004.1"/>
</dbReference>
<dbReference type="InterPro" id="IPR011527">
    <property type="entry name" value="ABC1_TM_dom"/>
</dbReference>
<keyword evidence="4" id="KW-0067">ATP-binding</keyword>
<feature type="transmembrane region" description="Helical" evidence="7">
    <location>
        <begin position="114"/>
        <end position="138"/>
    </location>
</feature>
<evidence type="ECO:0000256" key="2">
    <source>
        <dbReference type="ARBA" id="ARBA00022692"/>
    </source>
</evidence>
<feature type="transmembrane region" description="Helical" evidence="7">
    <location>
        <begin position="12"/>
        <end position="33"/>
    </location>
</feature>
<dbReference type="GO" id="GO:0005886">
    <property type="term" value="C:plasma membrane"/>
    <property type="evidence" value="ECO:0007669"/>
    <property type="project" value="UniProtKB-SubCell"/>
</dbReference>
<dbReference type="SUPFAM" id="SSF52540">
    <property type="entry name" value="P-loop containing nucleoside triphosphate hydrolases"/>
    <property type="match status" value="1"/>
</dbReference>
<dbReference type="InterPro" id="IPR027417">
    <property type="entry name" value="P-loop_NTPase"/>
</dbReference>
<evidence type="ECO:0000256" key="3">
    <source>
        <dbReference type="ARBA" id="ARBA00022741"/>
    </source>
</evidence>
<dbReference type="GO" id="GO:0034040">
    <property type="term" value="F:ATPase-coupled lipid transmembrane transporter activity"/>
    <property type="evidence" value="ECO:0007669"/>
    <property type="project" value="TreeGrafter"/>
</dbReference>
<dbReference type="GO" id="GO:0016887">
    <property type="term" value="F:ATP hydrolysis activity"/>
    <property type="evidence" value="ECO:0007669"/>
    <property type="project" value="InterPro"/>
</dbReference>
<dbReference type="SMART" id="SM00382">
    <property type="entry name" value="AAA"/>
    <property type="match status" value="1"/>
</dbReference>
<evidence type="ECO:0000256" key="1">
    <source>
        <dbReference type="ARBA" id="ARBA00004651"/>
    </source>
</evidence>
<evidence type="ECO:0000256" key="7">
    <source>
        <dbReference type="SAM" id="Phobius"/>
    </source>
</evidence>